<evidence type="ECO:0000256" key="9">
    <source>
        <dbReference type="ARBA" id="ARBA00023242"/>
    </source>
</evidence>
<comment type="subcellular location">
    <subcellularLocation>
        <location evidence="1">Nucleus</location>
    </subcellularLocation>
</comment>
<dbReference type="EMBL" id="JAINUF010000024">
    <property type="protein sequence ID" value="KAJ8332838.1"/>
    <property type="molecule type" value="Genomic_DNA"/>
</dbReference>
<dbReference type="GO" id="GO:0000981">
    <property type="term" value="F:DNA-binding transcription factor activity, RNA polymerase II-specific"/>
    <property type="evidence" value="ECO:0007669"/>
    <property type="project" value="TreeGrafter"/>
</dbReference>
<feature type="domain" description="C2H2-type" evidence="12">
    <location>
        <begin position="585"/>
        <end position="612"/>
    </location>
</feature>
<dbReference type="GO" id="GO:0005634">
    <property type="term" value="C:nucleus"/>
    <property type="evidence" value="ECO:0007669"/>
    <property type="project" value="UniProtKB-SubCell"/>
</dbReference>
<keyword evidence="3" id="KW-0479">Metal-binding</keyword>
<proteinExistence type="inferred from homology"/>
<dbReference type="GO" id="GO:0000977">
    <property type="term" value="F:RNA polymerase II transcription regulatory region sequence-specific DNA binding"/>
    <property type="evidence" value="ECO:0007669"/>
    <property type="project" value="TreeGrafter"/>
</dbReference>
<evidence type="ECO:0000256" key="4">
    <source>
        <dbReference type="ARBA" id="ARBA00022737"/>
    </source>
</evidence>
<evidence type="ECO:0000256" key="5">
    <source>
        <dbReference type="ARBA" id="ARBA00022771"/>
    </source>
</evidence>
<dbReference type="GO" id="GO:0008270">
    <property type="term" value="F:zinc ion binding"/>
    <property type="evidence" value="ECO:0007669"/>
    <property type="project" value="UniProtKB-KW"/>
</dbReference>
<feature type="domain" description="C2H2-type" evidence="12">
    <location>
        <begin position="479"/>
        <end position="506"/>
    </location>
</feature>
<name>A0A9Q1E5W8_SYNKA</name>
<feature type="domain" description="C2H2-type" evidence="12">
    <location>
        <begin position="263"/>
        <end position="290"/>
    </location>
</feature>
<evidence type="ECO:0000313" key="14">
    <source>
        <dbReference type="Proteomes" id="UP001152622"/>
    </source>
</evidence>
<evidence type="ECO:0000256" key="2">
    <source>
        <dbReference type="ARBA" id="ARBA00006991"/>
    </source>
</evidence>
<dbReference type="Pfam" id="PF13894">
    <property type="entry name" value="zf-C2H2_4"/>
    <property type="match status" value="1"/>
</dbReference>
<dbReference type="InterPro" id="IPR036236">
    <property type="entry name" value="Znf_C2H2_sf"/>
</dbReference>
<keyword evidence="7" id="KW-0805">Transcription regulation</keyword>
<protein>
    <recommendedName>
        <fullName evidence="12">C2H2-type domain-containing protein</fullName>
    </recommendedName>
</protein>
<evidence type="ECO:0000256" key="8">
    <source>
        <dbReference type="ARBA" id="ARBA00023163"/>
    </source>
</evidence>
<feature type="region of interest" description="Disordered" evidence="11">
    <location>
        <begin position="156"/>
        <end position="176"/>
    </location>
</feature>
<feature type="domain" description="C2H2-type" evidence="12">
    <location>
        <begin position="106"/>
        <end position="133"/>
    </location>
</feature>
<feature type="compositionally biased region" description="Polar residues" evidence="11">
    <location>
        <begin position="34"/>
        <end position="43"/>
    </location>
</feature>
<evidence type="ECO:0000313" key="13">
    <source>
        <dbReference type="EMBL" id="KAJ8332838.1"/>
    </source>
</evidence>
<dbReference type="OrthoDB" id="10050330at2759"/>
<feature type="compositionally biased region" description="Basic residues" evidence="11">
    <location>
        <begin position="519"/>
        <end position="530"/>
    </location>
</feature>
<feature type="domain" description="C2H2-type" evidence="12">
    <location>
        <begin position="291"/>
        <end position="318"/>
    </location>
</feature>
<evidence type="ECO:0000256" key="3">
    <source>
        <dbReference type="ARBA" id="ARBA00022723"/>
    </source>
</evidence>
<keyword evidence="9" id="KW-0539">Nucleus</keyword>
<feature type="region of interest" description="Disordered" evidence="11">
    <location>
        <begin position="235"/>
        <end position="261"/>
    </location>
</feature>
<keyword evidence="6" id="KW-0862">Zinc</keyword>
<organism evidence="13 14">
    <name type="scientific">Synaphobranchus kaupii</name>
    <name type="common">Kaup's arrowtooth eel</name>
    <dbReference type="NCBI Taxonomy" id="118154"/>
    <lineage>
        <taxon>Eukaryota</taxon>
        <taxon>Metazoa</taxon>
        <taxon>Chordata</taxon>
        <taxon>Craniata</taxon>
        <taxon>Vertebrata</taxon>
        <taxon>Euteleostomi</taxon>
        <taxon>Actinopterygii</taxon>
        <taxon>Neopterygii</taxon>
        <taxon>Teleostei</taxon>
        <taxon>Anguilliformes</taxon>
        <taxon>Synaphobranchidae</taxon>
        <taxon>Synaphobranchus</taxon>
    </lineage>
</organism>
<dbReference type="PROSITE" id="PS00028">
    <property type="entry name" value="ZINC_FINGER_C2H2_1"/>
    <property type="match status" value="9"/>
</dbReference>
<dbReference type="InterPro" id="IPR013087">
    <property type="entry name" value="Znf_C2H2_type"/>
</dbReference>
<evidence type="ECO:0000256" key="10">
    <source>
        <dbReference type="PROSITE-ProRule" id="PRU00042"/>
    </source>
</evidence>
<keyword evidence="8" id="KW-0804">Transcription</keyword>
<dbReference type="AlphaFoldDB" id="A0A9Q1E5W8"/>
<feature type="compositionally biased region" description="Basic residues" evidence="11">
    <location>
        <begin position="496"/>
        <end position="506"/>
    </location>
</feature>
<dbReference type="SMART" id="SM00355">
    <property type="entry name" value="ZnF_C2H2"/>
    <property type="match status" value="9"/>
</dbReference>
<accession>A0A9Q1E5W8</accession>
<dbReference type="FunFam" id="3.30.160.60:FF:000690">
    <property type="entry name" value="Zinc finger protein 354C"/>
    <property type="match status" value="2"/>
</dbReference>
<dbReference type="Pfam" id="PF00096">
    <property type="entry name" value="zf-C2H2"/>
    <property type="match status" value="5"/>
</dbReference>
<feature type="region of interest" description="Disordered" evidence="11">
    <location>
        <begin position="24"/>
        <end position="85"/>
    </location>
</feature>
<gene>
    <name evidence="13" type="ORF">SKAU_G00417340</name>
</gene>
<dbReference type="PROSITE" id="PS50157">
    <property type="entry name" value="ZINC_FINGER_C2H2_2"/>
    <property type="match status" value="9"/>
</dbReference>
<evidence type="ECO:0000259" key="12">
    <source>
        <dbReference type="PROSITE" id="PS50157"/>
    </source>
</evidence>
<keyword evidence="4" id="KW-0677">Repeat</keyword>
<dbReference type="PANTHER" id="PTHR24409:SF331">
    <property type="entry name" value="ZINC FINGER PROTEIN 322A"/>
    <property type="match status" value="1"/>
</dbReference>
<feature type="region of interest" description="Disordered" evidence="11">
    <location>
        <begin position="552"/>
        <end position="576"/>
    </location>
</feature>
<reference evidence="13" key="1">
    <citation type="journal article" date="2023" name="Science">
        <title>Genome structures resolve the early diversification of teleost fishes.</title>
        <authorList>
            <person name="Parey E."/>
            <person name="Louis A."/>
            <person name="Montfort J."/>
            <person name="Bouchez O."/>
            <person name="Roques C."/>
            <person name="Iampietro C."/>
            <person name="Lluch J."/>
            <person name="Castinel A."/>
            <person name="Donnadieu C."/>
            <person name="Desvignes T."/>
            <person name="Floi Bucao C."/>
            <person name="Jouanno E."/>
            <person name="Wen M."/>
            <person name="Mejri S."/>
            <person name="Dirks R."/>
            <person name="Jansen H."/>
            <person name="Henkel C."/>
            <person name="Chen W.J."/>
            <person name="Zahm M."/>
            <person name="Cabau C."/>
            <person name="Klopp C."/>
            <person name="Thompson A.W."/>
            <person name="Robinson-Rechavi M."/>
            <person name="Braasch I."/>
            <person name="Lecointre G."/>
            <person name="Bobe J."/>
            <person name="Postlethwait J.H."/>
            <person name="Berthelot C."/>
            <person name="Roest Crollius H."/>
            <person name="Guiguen Y."/>
        </authorList>
    </citation>
    <scope>NUCLEOTIDE SEQUENCE</scope>
    <source>
        <strain evidence="13">WJC10195</strain>
    </source>
</reference>
<sequence length="685" mass="76199">MPTRDRNKRRKSCGSVTQTLERVSTDLKALSFERTPNSGSAPTSRKKPRRQQLPPSAILHAQRKGSAPSHCHSPNTNRGRCTGGKSCASPQTLGLRQQCRYRAILFSCNQCPKSFEGKANYLRHILVHTGERPHCCLVCDRGFSQMVNLQRHMKIHSRKRGSPATAPRHQTEVSGQLRLEDSGVKRGLKPQSFFSLDQEGQESSAIDRSLAEILAPLRSELDRIGIIAEGDRSSPSGLVVSNDAGGNPALEEQPEGGTGSSVYQCPKCSRRFTCKASLNRHLKVHTGEKPYSCPVCGCKFNQESNCQRHQQLHLSQGRLKKRGSVRKSDGHYWTTMPLGQDDEARETVADGSQLLVDTGIVENQMESEDENFRETCRAAESICKFSLDELNMGGELGQIMEKIGAERENEELSCLDQHLKTQHLNEAGTVDLLGPGVNPSTEGIGLSGSNTQCHQCGRNFHSRANLKKHMLIHSGRRPYSCPDCGQTFNQSGNALRHQRSHYRGRSALKSSNKGEGAVKRRKKTRKRSQNVRLRAKIIVECQGSSSAHPCLETKEQENVKEGINESSEPEDLGSTPAGQPAFHSFLCYVCGLGFLSKGSLEIHERGHKENEQPYDCNRRERRFHCPRCGRGFAHMQNVSRHLLVHTGEKPWHCGDCGRRFNQASNLNRHCRTQGHQVAAAERTGK</sequence>
<evidence type="ECO:0000256" key="1">
    <source>
        <dbReference type="ARBA" id="ARBA00004123"/>
    </source>
</evidence>
<dbReference type="FunFam" id="3.30.160.60:FF:001498">
    <property type="entry name" value="Zinc finger protein 404"/>
    <property type="match status" value="1"/>
</dbReference>
<keyword evidence="14" id="KW-1185">Reference proteome</keyword>
<evidence type="ECO:0000256" key="11">
    <source>
        <dbReference type="SAM" id="MobiDB-lite"/>
    </source>
</evidence>
<dbReference type="PANTHER" id="PTHR24409">
    <property type="entry name" value="ZINC FINGER PROTEIN 142"/>
    <property type="match status" value="1"/>
</dbReference>
<dbReference type="Gene3D" id="3.30.160.60">
    <property type="entry name" value="Classic Zinc Finger"/>
    <property type="match status" value="9"/>
</dbReference>
<dbReference type="FunFam" id="3.30.160.60:FF:000688">
    <property type="entry name" value="zinc finger protein 197 isoform X1"/>
    <property type="match status" value="1"/>
</dbReference>
<comment type="similarity">
    <text evidence="2">Belongs to the krueppel C2H2-type zinc-finger protein family.</text>
</comment>
<feature type="domain" description="C2H2-type" evidence="12">
    <location>
        <begin position="623"/>
        <end position="650"/>
    </location>
</feature>
<feature type="domain" description="C2H2-type" evidence="12">
    <location>
        <begin position="451"/>
        <end position="478"/>
    </location>
</feature>
<evidence type="ECO:0000256" key="6">
    <source>
        <dbReference type="ARBA" id="ARBA00022833"/>
    </source>
</evidence>
<feature type="domain" description="C2H2-type" evidence="12">
    <location>
        <begin position="134"/>
        <end position="161"/>
    </location>
</feature>
<feature type="compositionally biased region" description="Basic and acidic residues" evidence="11">
    <location>
        <begin position="552"/>
        <end position="563"/>
    </location>
</feature>
<evidence type="ECO:0000256" key="7">
    <source>
        <dbReference type="ARBA" id="ARBA00023015"/>
    </source>
</evidence>
<feature type="domain" description="C2H2-type" evidence="12">
    <location>
        <begin position="651"/>
        <end position="675"/>
    </location>
</feature>
<feature type="region of interest" description="Disordered" evidence="11">
    <location>
        <begin position="492"/>
        <end position="530"/>
    </location>
</feature>
<comment type="caution">
    <text evidence="13">The sequence shown here is derived from an EMBL/GenBank/DDBJ whole genome shotgun (WGS) entry which is preliminary data.</text>
</comment>
<keyword evidence="5 10" id="KW-0863">Zinc-finger</keyword>
<dbReference type="FunFam" id="3.30.160.60:FF:001289">
    <property type="entry name" value="Zinc finger protein 574"/>
    <property type="match status" value="1"/>
</dbReference>
<dbReference type="SUPFAM" id="SSF57667">
    <property type="entry name" value="beta-beta-alpha zinc fingers"/>
    <property type="match status" value="5"/>
</dbReference>
<dbReference type="Proteomes" id="UP001152622">
    <property type="component" value="Chromosome 24"/>
</dbReference>